<comment type="caution">
    <text evidence="1">The sequence shown here is derived from an EMBL/GenBank/DDBJ whole genome shotgun (WGS) entry which is preliminary data.</text>
</comment>
<evidence type="ECO:0000313" key="1">
    <source>
        <dbReference type="EMBL" id="MPN26264.1"/>
    </source>
</evidence>
<dbReference type="EMBL" id="VSSQ01075733">
    <property type="protein sequence ID" value="MPN26264.1"/>
    <property type="molecule type" value="Genomic_DNA"/>
</dbReference>
<dbReference type="AlphaFoldDB" id="A0A645GQM5"/>
<accession>A0A645GQM5</accession>
<protein>
    <submittedName>
        <fullName evidence="1">Uncharacterized protein</fullName>
    </submittedName>
</protein>
<proteinExistence type="predicted"/>
<organism evidence="1">
    <name type="scientific">bioreactor metagenome</name>
    <dbReference type="NCBI Taxonomy" id="1076179"/>
    <lineage>
        <taxon>unclassified sequences</taxon>
        <taxon>metagenomes</taxon>
        <taxon>ecological metagenomes</taxon>
    </lineage>
</organism>
<reference evidence="1" key="1">
    <citation type="submission" date="2019-08" db="EMBL/GenBank/DDBJ databases">
        <authorList>
            <person name="Kucharzyk K."/>
            <person name="Murdoch R.W."/>
            <person name="Higgins S."/>
            <person name="Loffler F."/>
        </authorList>
    </citation>
    <scope>NUCLEOTIDE SEQUENCE</scope>
</reference>
<gene>
    <name evidence="1" type="ORF">SDC9_173688</name>
</gene>
<name>A0A645GQM5_9ZZZZ</name>
<sequence>MGEPAELVVQVGFVDLALHRSTELVVLVTDIVLEGIDLVIEVGVFILLLDRVKKLGCPRLHILGQCLQPVTKIHR</sequence>